<evidence type="ECO:0000313" key="1">
    <source>
        <dbReference type="EMBL" id="GAA0520209.1"/>
    </source>
</evidence>
<protein>
    <submittedName>
        <fullName evidence="1">Uncharacterized protein</fullName>
    </submittedName>
</protein>
<reference evidence="1 2" key="1">
    <citation type="journal article" date="2019" name="Int. J. Syst. Evol. Microbiol.">
        <title>The Global Catalogue of Microorganisms (GCM) 10K type strain sequencing project: providing services to taxonomists for standard genome sequencing and annotation.</title>
        <authorList>
            <consortium name="The Broad Institute Genomics Platform"/>
            <consortium name="The Broad Institute Genome Sequencing Center for Infectious Disease"/>
            <person name="Wu L."/>
            <person name="Ma J."/>
        </authorList>
    </citation>
    <scope>NUCLEOTIDE SEQUENCE [LARGE SCALE GENOMIC DNA]</scope>
    <source>
        <strain evidence="1 2">JCM 5052</strain>
    </source>
</reference>
<accession>A0ABN1CJ23</accession>
<evidence type="ECO:0000313" key="2">
    <source>
        <dbReference type="Proteomes" id="UP001501576"/>
    </source>
</evidence>
<comment type="caution">
    <text evidence="1">The sequence shown here is derived from an EMBL/GenBank/DDBJ whole genome shotgun (WGS) entry which is preliminary data.</text>
</comment>
<organism evidence="1 2">
    <name type="scientific">Streptomyces mordarskii</name>
    <dbReference type="NCBI Taxonomy" id="1226758"/>
    <lineage>
        <taxon>Bacteria</taxon>
        <taxon>Bacillati</taxon>
        <taxon>Actinomycetota</taxon>
        <taxon>Actinomycetes</taxon>
        <taxon>Kitasatosporales</taxon>
        <taxon>Streptomycetaceae</taxon>
        <taxon>Streptomyces</taxon>
    </lineage>
</organism>
<name>A0ABN1CJ23_9ACTN</name>
<sequence>MTAWRDHHHGCCNLDQLHCDEITVAMNWVIRTCQDIIRDHSHKTFWIPTGTATGAAPTTEDLIESARTDILSKLRRQIDGADAIISNAEHERTKRQG</sequence>
<dbReference type="RefSeq" id="WP_346159462.1">
    <property type="nucleotide sequence ID" value="NZ_BAAABZ010000013.1"/>
</dbReference>
<dbReference type="EMBL" id="BAAABZ010000013">
    <property type="protein sequence ID" value="GAA0520209.1"/>
    <property type="molecule type" value="Genomic_DNA"/>
</dbReference>
<keyword evidence="2" id="KW-1185">Reference proteome</keyword>
<gene>
    <name evidence="1" type="ORF">GCM10010390_23050</name>
</gene>
<proteinExistence type="predicted"/>
<dbReference type="Proteomes" id="UP001501576">
    <property type="component" value="Unassembled WGS sequence"/>
</dbReference>